<evidence type="ECO:0000256" key="3">
    <source>
        <dbReference type="ARBA" id="ARBA00022801"/>
    </source>
</evidence>
<dbReference type="GO" id="GO:0106435">
    <property type="term" value="F:carboxylesterase activity"/>
    <property type="evidence" value="ECO:0007669"/>
    <property type="project" value="UniProtKB-EC"/>
</dbReference>
<comment type="similarity">
    <text evidence="1">Belongs to the type-B carboxylesterase/lipase family.</text>
</comment>
<dbReference type="KEGG" id="dpe:6594114"/>
<dbReference type="PANTHER" id="PTHR43142:SF1">
    <property type="entry name" value="CARBOXYLIC ESTER HYDROLASE"/>
    <property type="match status" value="1"/>
</dbReference>
<gene>
    <name evidence="8" type="primary">Dper\GL12447</name>
    <name evidence="8" type="ORF">Dper_GL12447</name>
</gene>
<evidence type="ECO:0000313" key="9">
    <source>
        <dbReference type="Proteomes" id="UP000008744"/>
    </source>
</evidence>
<name>B4GMU6_DROPE</name>
<dbReference type="EC" id="3.1.1.1" evidence="6"/>
<dbReference type="Pfam" id="PF00135">
    <property type="entry name" value="COesterase"/>
    <property type="match status" value="1"/>
</dbReference>
<feature type="domain" description="Carboxylesterase type B" evidence="7">
    <location>
        <begin position="33"/>
        <end position="556"/>
    </location>
</feature>
<keyword evidence="2" id="KW-0719">Serine esterase</keyword>
<keyword evidence="9" id="KW-1185">Reference proteome</keyword>
<evidence type="ECO:0000256" key="2">
    <source>
        <dbReference type="ARBA" id="ARBA00022487"/>
    </source>
</evidence>
<dbReference type="Gene3D" id="3.40.50.1820">
    <property type="entry name" value="alpha/beta hydrolase"/>
    <property type="match status" value="1"/>
</dbReference>
<dbReference type="Proteomes" id="UP000008744">
    <property type="component" value="Unassembled WGS sequence"/>
</dbReference>
<accession>B4GMU6</accession>
<dbReference type="EMBL" id="CH479185">
    <property type="protein sequence ID" value="EDW38170.1"/>
    <property type="molecule type" value="Genomic_DNA"/>
</dbReference>
<sequence length="566" mass="64750">MEVQVGWQKLLKMGAKLVGHKYQQYRLATNNTVVLDTENGQVMGLQRKTLYDEELYYAFEGIPYAKAPIGELRFRAPEPAEPWKGVLNCTTYRSKPMQRNMVMGIIEGSEDCLHLNVYAKTLQSEQPLPVIVWIYGGGFQKGEASRDIYSPDYFMKQPVVFVCINYRLGALGFLSLKDPKLNVPGNAGLKDQVMALRWISDNIAHFNGDPDNITLMGESAGAASTHIMMTTEQTRGLFHKAILQSGCALSEWVESPDHQWAYRLAQQMGYKGGEKDADVLKYLTKISARQIANTDQDIITREEIRSFLLFAFGPVVEPYETSHCVVPVRHKDMLPHAWSNDIPVIVGGNSFEGLFSYQLLRGDPWAQSHFHNIIPREVSEAATEEQRDELVRRLKKVYFDDEKRDKMGFFEALNIFSHRQIWHDLHRVVMSRLAYAPTQPTYLYRFDFDSPHFNQFRRLVCGDRIRGVSHADELSYMFYNIISPKISKSSQEYHTIERMVGMWTAFAATGDPNCPAIAPAEWLPVERTENGVEHCLNISQKLEMIELPEAEALAVWDSFYTKEALY</sequence>
<dbReference type="InterPro" id="IPR029058">
    <property type="entry name" value="AB_hydrolase_fold"/>
</dbReference>
<reference evidence="8 9" key="1">
    <citation type="journal article" date="2007" name="Nature">
        <title>Evolution of genes and genomes on the Drosophila phylogeny.</title>
        <authorList>
            <consortium name="Drosophila 12 Genomes Consortium"/>
            <person name="Clark A.G."/>
            <person name="Eisen M.B."/>
            <person name="Smith D.R."/>
            <person name="Bergman C.M."/>
            <person name="Oliver B."/>
            <person name="Markow T.A."/>
            <person name="Kaufman T.C."/>
            <person name="Kellis M."/>
            <person name="Gelbart W."/>
            <person name="Iyer V.N."/>
            <person name="Pollard D.A."/>
            <person name="Sackton T.B."/>
            <person name="Larracuente A.M."/>
            <person name="Singh N.D."/>
            <person name="Abad J.P."/>
            <person name="Abt D.N."/>
            <person name="Adryan B."/>
            <person name="Aguade M."/>
            <person name="Akashi H."/>
            <person name="Anderson W.W."/>
            <person name="Aquadro C.F."/>
            <person name="Ardell D.H."/>
            <person name="Arguello R."/>
            <person name="Artieri C.G."/>
            <person name="Barbash D.A."/>
            <person name="Barker D."/>
            <person name="Barsanti P."/>
            <person name="Batterham P."/>
            <person name="Batzoglou S."/>
            <person name="Begun D."/>
            <person name="Bhutkar A."/>
            <person name="Blanco E."/>
            <person name="Bosak S.A."/>
            <person name="Bradley R.K."/>
            <person name="Brand A.D."/>
            <person name="Brent M.R."/>
            <person name="Brooks A.N."/>
            <person name="Brown R.H."/>
            <person name="Butlin R.K."/>
            <person name="Caggese C."/>
            <person name="Calvi B.R."/>
            <person name="Bernardo de Carvalho A."/>
            <person name="Caspi A."/>
            <person name="Castrezana S."/>
            <person name="Celniker S.E."/>
            <person name="Chang J.L."/>
            <person name="Chapple C."/>
            <person name="Chatterji S."/>
            <person name="Chinwalla A."/>
            <person name="Civetta A."/>
            <person name="Clifton S.W."/>
            <person name="Comeron J.M."/>
            <person name="Costello J.C."/>
            <person name="Coyne J.A."/>
            <person name="Daub J."/>
            <person name="David R.G."/>
            <person name="Delcher A.L."/>
            <person name="Delehaunty K."/>
            <person name="Do C.B."/>
            <person name="Ebling H."/>
            <person name="Edwards K."/>
            <person name="Eickbush T."/>
            <person name="Evans J.D."/>
            <person name="Filipski A."/>
            <person name="Findeiss S."/>
            <person name="Freyhult E."/>
            <person name="Fulton L."/>
            <person name="Fulton R."/>
            <person name="Garcia A.C."/>
            <person name="Gardiner A."/>
            <person name="Garfield D.A."/>
            <person name="Garvin B.E."/>
            <person name="Gibson G."/>
            <person name="Gilbert D."/>
            <person name="Gnerre S."/>
            <person name="Godfrey J."/>
            <person name="Good R."/>
            <person name="Gotea V."/>
            <person name="Gravely B."/>
            <person name="Greenberg A.J."/>
            <person name="Griffiths-Jones S."/>
            <person name="Gross S."/>
            <person name="Guigo R."/>
            <person name="Gustafson E.A."/>
            <person name="Haerty W."/>
            <person name="Hahn M.W."/>
            <person name="Halligan D.L."/>
            <person name="Halpern A.L."/>
            <person name="Halter G.M."/>
            <person name="Han M.V."/>
            <person name="Heger A."/>
            <person name="Hillier L."/>
            <person name="Hinrichs A.S."/>
            <person name="Holmes I."/>
            <person name="Hoskins R.A."/>
            <person name="Hubisz M.J."/>
            <person name="Hultmark D."/>
            <person name="Huntley M.A."/>
            <person name="Jaffe D.B."/>
            <person name="Jagadeeshan S."/>
            <person name="Jeck W.R."/>
            <person name="Johnson J."/>
            <person name="Jones C.D."/>
            <person name="Jordan W.C."/>
            <person name="Karpen G.H."/>
            <person name="Kataoka E."/>
            <person name="Keightley P.D."/>
            <person name="Kheradpour P."/>
            <person name="Kirkness E.F."/>
            <person name="Koerich L.B."/>
            <person name="Kristiansen K."/>
            <person name="Kudrna D."/>
            <person name="Kulathinal R.J."/>
            <person name="Kumar S."/>
            <person name="Kwok R."/>
            <person name="Lander E."/>
            <person name="Langley C.H."/>
            <person name="Lapoint R."/>
            <person name="Lazzaro B.P."/>
            <person name="Lee S.J."/>
            <person name="Levesque L."/>
            <person name="Li R."/>
            <person name="Lin C.F."/>
            <person name="Lin M.F."/>
            <person name="Lindblad-Toh K."/>
            <person name="Llopart A."/>
            <person name="Long M."/>
            <person name="Low L."/>
            <person name="Lozovsky E."/>
            <person name="Lu J."/>
            <person name="Luo M."/>
            <person name="Machado C.A."/>
            <person name="Makalowski W."/>
            <person name="Marzo M."/>
            <person name="Matsuda M."/>
            <person name="Matzkin L."/>
            <person name="McAllister B."/>
            <person name="McBride C.S."/>
            <person name="McKernan B."/>
            <person name="McKernan K."/>
            <person name="Mendez-Lago M."/>
            <person name="Minx P."/>
            <person name="Mollenhauer M.U."/>
            <person name="Montooth K."/>
            <person name="Mount S.M."/>
            <person name="Mu X."/>
            <person name="Myers E."/>
            <person name="Negre B."/>
            <person name="Newfeld S."/>
            <person name="Nielsen R."/>
            <person name="Noor M.A."/>
            <person name="O'Grady P."/>
            <person name="Pachter L."/>
            <person name="Papaceit M."/>
            <person name="Parisi M.J."/>
            <person name="Parisi M."/>
            <person name="Parts L."/>
            <person name="Pedersen J.S."/>
            <person name="Pesole G."/>
            <person name="Phillippy A.M."/>
            <person name="Ponting C.P."/>
            <person name="Pop M."/>
            <person name="Porcelli D."/>
            <person name="Powell J.R."/>
            <person name="Prohaska S."/>
            <person name="Pruitt K."/>
            <person name="Puig M."/>
            <person name="Quesneville H."/>
            <person name="Ram K.R."/>
            <person name="Rand D."/>
            <person name="Rasmussen M.D."/>
            <person name="Reed L.K."/>
            <person name="Reenan R."/>
            <person name="Reily A."/>
            <person name="Remington K.A."/>
            <person name="Rieger T.T."/>
            <person name="Ritchie M.G."/>
            <person name="Robin C."/>
            <person name="Rogers Y.H."/>
            <person name="Rohde C."/>
            <person name="Rozas J."/>
            <person name="Rubenfield M.J."/>
            <person name="Ruiz A."/>
            <person name="Russo S."/>
            <person name="Salzberg S.L."/>
            <person name="Sanchez-Gracia A."/>
            <person name="Saranga D.J."/>
            <person name="Sato H."/>
            <person name="Schaeffer S.W."/>
            <person name="Schatz M.C."/>
            <person name="Schlenke T."/>
            <person name="Schwartz R."/>
            <person name="Segarra C."/>
            <person name="Singh R.S."/>
            <person name="Sirot L."/>
            <person name="Sirota M."/>
            <person name="Sisneros N.B."/>
            <person name="Smith C.D."/>
            <person name="Smith T.F."/>
            <person name="Spieth J."/>
            <person name="Stage D.E."/>
            <person name="Stark A."/>
            <person name="Stephan W."/>
            <person name="Strausberg R.L."/>
            <person name="Strempel S."/>
            <person name="Sturgill D."/>
            <person name="Sutton G."/>
            <person name="Sutton G.G."/>
            <person name="Tao W."/>
            <person name="Teichmann S."/>
            <person name="Tobari Y.N."/>
            <person name="Tomimura Y."/>
            <person name="Tsolas J.M."/>
            <person name="Valente V.L."/>
            <person name="Venter E."/>
            <person name="Venter J.C."/>
            <person name="Vicario S."/>
            <person name="Vieira F.G."/>
            <person name="Vilella A.J."/>
            <person name="Villasante A."/>
            <person name="Walenz B."/>
            <person name="Wang J."/>
            <person name="Wasserman M."/>
            <person name="Watts T."/>
            <person name="Wilson D."/>
            <person name="Wilson R.K."/>
            <person name="Wing R.A."/>
            <person name="Wolfner M.F."/>
            <person name="Wong A."/>
            <person name="Wong G.K."/>
            <person name="Wu C.I."/>
            <person name="Wu G."/>
            <person name="Yamamoto D."/>
            <person name="Yang H.P."/>
            <person name="Yang S.P."/>
            <person name="Yorke J.A."/>
            <person name="Yoshida K."/>
            <person name="Zdobnov E."/>
            <person name="Zhang P."/>
            <person name="Zhang Y."/>
            <person name="Zimin A.V."/>
            <person name="Baldwin J."/>
            <person name="Abdouelleil A."/>
            <person name="Abdulkadir J."/>
            <person name="Abebe A."/>
            <person name="Abera B."/>
            <person name="Abreu J."/>
            <person name="Acer S.C."/>
            <person name="Aftuck L."/>
            <person name="Alexander A."/>
            <person name="An P."/>
            <person name="Anderson E."/>
            <person name="Anderson S."/>
            <person name="Arachi H."/>
            <person name="Azer M."/>
            <person name="Bachantsang P."/>
            <person name="Barry A."/>
            <person name="Bayul T."/>
            <person name="Berlin A."/>
            <person name="Bessette D."/>
            <person name="Bloom T."/>
            <person name="Blye J."/>
            <person name="Boguslavskiy L."/>
            <person name="Bonnet C."/>
            <person name="Boukhgalter B."/>
            <person name="Bourzgui I."/>
            <person name="Brown A."/>
            <person name="Cahill P."/>
            <person name="Channer S."/>
            <person name="Cheshatsang Y."/>
            <person name="Chuda L."/>
            <person name="Citroen M."/>
            <person name="Collymore A."/>
            <person name="Cooke P."/>
            <person name="Costello M."/>
            <person name="D'Aco K."/>
            <person name="Daza R."/>
            <person name="De Haan G."/>
            <person name="DeGray S."/>
            <person name="DeMaso C."/>
            <person name="Dhargay N."/>
            <person name="Dooley K."/>
            <person name="Dooley E."/>
            <person name="Doricent M."/>
            <person name="Dorje P."/>
            <person name="Dorjee K."/>
            <person name="Dupes A."/>
            <person name="Elong R."/>
            <person name="Falk J."/>
            <person name="Farina A."/>
            <person name="Faro S."/>
            <person name="Ferguson D."/>
            <person name="Fisher S."/>
            <person name="Foley C.D."/>
            <person name="Franke A."/>
            <person name="Friedrich D."/>
            <person name="Gadbois L."/>
            <person name="Gearin G."/>
            <person name="Gearin C.R."/>
            <person name="Giannoukos G."/>
            <person name="Goode T."/>
            <person name="Graham J."/>
            <person name="Grandbois E."/>
            <person name="Grewal S."/>
            <person name="Gyaltsen K."/>
            <person name="Hafez N."/>
            <person name="Hagos B."/>
            <person name="Hall J."/>
            <person name="Henson C."/>
            <person name="Hollinger A."/>
            <person name="Honan T."/>
            <person name="Huard M.D."/>
            <person name="Hughes L."/>
            <person name="Hurhula B."/>
            <person name="Husby M.E."/>
            <person name="Kamat A."/>
            <person name="Kanga B."/>
            <person name="Kashin S."/>
            <person name="Khazanovich D."/>
            <person name="Kisner P."/>
            <person name="Lance K."/>
            <person name="Lara M."/>
            <person name="Lee W."/>
            <person name="Lennon N."/>
            <person name="Letendre F."/>
            <person name="LeVine R."/>
            <person name="Lipovsky A."/>
            <person name="Liu X."/>
            <person name="Liu J."/>
            <person name="Liu S."/>
            <person name="Lokyitsang T."/>
            <person name="Lokyitsang Y."/>
            <person name="Lubonja R."/>
            <person name="Lui A."/>
            <person name="MacDonald P."/>
            <person name="Magnisalis V."/>
            <person name="Maru K."/>
            <person name="Matthews C."/>
            <person name="McCusker W."/>
            <person name="McDonough S."/>
            <person name="Mehta T."/>
            <person name="Meldrim J."/>
            <person name="Meneus L."/>
            <person name="Mihai O."/>
            <person name="Mihalev A."/>
            <person name="Mihova T."/>
            <person name="Mittelman R."/>
            <person name="Mlenga V."/>
            <person name="Montmayeur A."/>
            <person name="Mulrain L."/>
            <person name="Navidi A."/>
            <person name="Naylor J."/>
            <person name="Negash T."/>
            <person name="Nguyen T."/>
            <person name="Nguyen N."/>
            <person name="Nicol R."/>
            <person name="Norbu C."/>
            <person name="Norbu N."/>
            <person name="Novod N."/>
            <person name="O'Neill B."/>
            <person name="Osman S."/>
            <person name="Markiewicz E."/>
            <person name="Oyono O.L."/>
            <person name="Patti C."/>
            <person name="Phunkhang P."/>
            <person name="Pierre F."/>
            <person name="Priest M."/>
            <person name="Raghuraman S."/>
            <person name="Rege F."/>
            <person name="Reyes R."/>
            <person name="Rise C."/>
            <person name="Rogov P."/>
            <person name="Ross K."/>
            <person name="Ryan E."/>
            <person name="Settipalli S."/>
            <person name="Shea T."/>
            <person name="Sherpa N."/>
            <person name="Shi L."/>
            <person name="Shih D."/>
            <person name="Sparrow T."/>
            <person name="Spaulding J."/>
            <person name="Stalker J."/>
            <person name="Stange-Thomann N."/>
            <person name="Stavropoulos S."/>
            <person name="Stone C."/>
            <person name="Strader C."/>
            <person name="Tesfaye S."/>
            <person name="Thomson T."/>
            <person name="Thoulutsang Y."/>
            <person name="Thoulutsang D."/>
            <person name="Topham K."/>
            <person name="Topping I."/>
            <person name="Tsamla T."/>
            <person name="Vassiliev H."/>
            <person name="Vo A."/>
            <person name="Wangchuk T."/>
            <person name="Wangdi T."/>
            <person name="Weiand M."/>
            <person name="Wilkinson J."/>
            <person name="Wilson A."/>
            <person name="Yadav S."/>
            <person name="Young G."/>
            <person name="Yu Q."/>
            <person name="Zembek L."/>
            <person name="Zhong D."/>
            <person name="Zimmer A."/>
            <person name="Zwirko Z."/>
            <person name="Jaffe D.B."/>
            <person name="Alvarez P."/>
            <person name="Brockman W."/>
            <person name="Butler J."/>
            <person name="Chin C."/>
            <person name="Gnerre S."/>
            <person name="Grabherr M."/>
            <person name="Kleber M."/>
            <person name="Mauceli E."/>
            <person name="MacCallum I."/>
        </authorList>
    </citation>
    <scope>NUCLEOTIDE SEQUENCE [LARGE SCALE GENOMIC DNA]</scope>
    <source>
        <strain evidence="9">MSH-3 / Tucson 14011-0111.49</strain>
    </source>
</reference>
<dbReference type="OrthoDB" id="19653at2759"/>
<dbReference type="PANTHER" id="PTHR43142">
    <property type="entry name" value="CARBOXYLIC ESTER HYDROLASE"/>
    <property type="match status" value="1"/>
</dbReference>
<keyword evidence="4" id="KW-1015">Disulfide bond</keyword>
<keyword evidence="3" id="KW-0378">Hydrolase</keyword>
<dbReference type="FunFam" id="3.40.50.1820:FF:000092">
    <property type="entry name" value="Carboxylic ester hydrolase"/>
    <property type="match status" value="1"/>
</dbReference>
<dbReference type="HOGENOM" id="CLU_006586_13_2_1"/>
<dbReference type="AlphaFoldDB" id="B4GMU6"/>
<keyword evidence="5" id="KW-0325">Glycoprotein</keyword>
<dbReference type="SMR" id="B4GMU6"/>
<dbReference type="SUPFAM" id="SSF53474">
    <property type="entry name" value="alpha/beta-Hydrolases"/>
    <property type="match status" value="1"/>
</dbReference>
<protein>
    <recommendedName>
        <fullName evidence="6">carboxylesterase</fullName>
        <ecNumber evidence="6">3.1.1.1</ecNumber>
    </recommendedName>
</protein>
<dbReference type="eggNOG" id="KOG1516">
    <property type="taxonomic scope" value="Eukaryota"/>
</dbReference>
<evidence type="ECO:0000313" key="8">
    <source>
        <dbReference type="EMBL" id="EDW38170.1"/>
    </source>
</evidence>
<evidence type="ECO:0000256" key="1">
    <source>
        <dbReference type="ARBA" id="ARBA00005964"/>
    </source>
</evidence>
<dbReference type="OMA" id="HNIIPRE"/>
<evidence type="ECO:0000256" key="5">
    <source>
        <dbReference type="ARBA" id="ARBA00023180"/>
    </source>
</evidence>
<evidence type="ECO:0000256" key="4">
    <source>
        <dbReference type="ARBA" id="ARBA00023157"/>
    </source>
</evidence>
<dbReference type="ESTHER" id="drope-b4gmu6">
    <property type="family name" value="Carb_B_Arthropoda"/>
</dbReference>
<proteinExistence type="inferred from homology"/>
<organism evidence="9">
    <name type="scientific">Drosophila persimilis</name>
    <name type="common">Fruit fly</name>
    <dbReference type="NCBI Taxonomy" id="7234"/>
    <lineage>
        <taxon>Eukaryota</taxon>
        <taxon>Metazoa</taxon>
        <taxon>Ecdysozoa</taxon>
        <taxon>Arthropoda</taxon>
        <taxon>Hexapoda</taxon>
        <taxon>Insecta</taxon>
        <taxon>Pterygota</taxon>
        <taxon>Neoptera</taxon>
        <taxon>Endopterygota</taxon>
        <taxon>Diptera</taxon>
        <taxon>Brachycera</taxon>
        <taxon>Muscomorpha</taxon>
        <taxon>Ephydroidea</taxon>
        <taxon>Drosophilidae</taxon>
        <taxon>Drosophila</taxon>
        <taxon>Sophophora</taxon>
    </lineage>
</organism>
<dbReference type="STRING" id="7234.B4GMU6"/>
<dbReference type="PhylomeDB" id="B4GMU6"/>
<dbReference type="InterPro" id="IPR002018">
    <property type="entry name" value="CarbesteraseB"/>
</dbReference>
<evidence type="ECO:0000259" key="7">
    <source>
        <dbReference type="Pfam" id="PF00135"/>
    </source>
</evidence>
<evidence type="ECO:0000256" key="6">
    <source>
        <dbReference type="ARBA" id="ARBA00039155"/>
    </source>
</evidence>